<dbReference type="OrthoDB" id="9803968at2"/>
<dbReference type="GO" id="GO:0031956">
    <property type="term" value="F:medium-chain fatty acid-CoA ligase activity"/>
    <property type="evidence" value="ECO:0007669"/>
    <property type="project" value="TreeGrafter"/>
</dbReference>
<name>W9ARV0_MYCCO</name>
<dbReference type="Gene3D" id="3.30.300.30">
    <property type="match status" value="1"/>
</dbReference>
<dbReference type="InterPro" id="IPR000873">
    <property type="entry name" value="AMP-dep_synth/lig_dom"/>
</dbReference>
<feature type="domain" description="AMP-dependent synthetase/ligase" evidence="3">
    <location>
        <begin position="4"/>
        <end position="360"/>
    </location>
</feature>
<organism evidence="5 6">
    <name type="scientific">Mycolicibacterium cosmeticum</name>
    <dbReference type="NCBI Taxonomy" id="258533"/>
    <lineage>
        <taxon>Bacteria</taxon>
        <taxon>Bacillati</taxon>
        <taxon>Actinomycetota</taxon>
        <taxon>Actinomycetes</taxon>
        <taxon>Mycobacteriales</taxon>
        <taxon>Mycobacteriaceae</taxon>
        <taxon>Mycolicibacterium</taxon>
    </lineage>
</organism>
<dbReference type="eggNOG" id="COG0318">
    <property type="taxonomic scope" value="Bacteria"/>
</dbReference>
<keyword evidence="6" id="KW-1185">Reference proteome</keyword>
<dbReference type="RefSeq" id="WP_036399594.1">
    <property type="nucleotide sequence ID" value="NZ_CCBB010000002.1"/>
</dbReference>
<reference evidence="5" key="2">
    <citation type="submission" date="2014-03" db="EMBL/GenBank/DDBJ databases">
        <authorList>
            <person name="Urmite Genomes"/>
        </authorList>
    </citation>
    <scope>NUCLEOTIDE SEQUENCE</scope>
    <source>
        <strain evidence="5">DSM 44829</strain>
    </source>
</reference>
<protein>
    <submittedName>
        <fullName evidence="5">Long-chain-fatty-acid--CoA ligase</fullName>
    </submittedName>
</protein>
<reference evidence="5" key="1">
    <citation type="submission" date="2014-03" db="EMBL/GenBank/DDBJ databases">
        <title>Draft Genome Sequence of Mycobacterium cosmeticum DSM 44829.</title>
        <authorList>
            <person name="Croce O."/>
            <person name="Robert C."/>
            <person name="Raoult D."/>
            <person name="Drancourt M."/>
        </authorList>
    </citation>
    <scope>NUCLEOTIDE SEQUENCE [LARGE SCALE GENOMIC DNA]</scope>
    <source>
        <strain evidence="5">DSM 44829</strain>
    </source>
</reference>
<dbReference type="PANTHER" id="PTHR43201:SF5">
    <property type="entry name" value="MEDIUM-CHAIN ACYL-COA LIGASE ACSF2, MITOCHONDRIAL"/>
    <property type="match status" value="1"/>
</dbReference>
<dbReference type="Gene3D" id="3.40.50.12780">
    <property type="entry name" value="N-terminal domain of ligase-like"/>
    <property type="match status" value="1"/>
</dbReference>
<evidence type="ECO:0000313" key="5">
    <source>
        <dbReference type="EMBL" id="CDO08494.1"/>
    </source>
</evidence>
<evidence type="ECO:0000259" key="4">
    <source>
        <dbReference type="Pfam" id="PF13193"/>
    </source>
</evidence>
<dbReference type="AlphaFoldDB" id="W9ARV0"/>
<dbReference type="Proteomes" id="UP000028870">
    <property type="component" value="Unassembled WGS sequence"/>
</dbReference>
<dbReference type="SUPFAM" id="SSF56801">
    <property type="entry name" value="Acetyl-CoA synthetase-like"/>
    <property type="match status" value="1"/>
</dbReference>
<dbReference type="InterPro" id="IPR042099">
    <property type="entry name" value="ANL_N_sf"/>
</dbReference>
<dbReference type="PANTHER" id="PTHR43201">
    <property type="entry name" value="ACYL-COA SYNTHETASE"/>
    <property type="match status" value="1"/>
</dbReference>
<dbReference type="NCBIfam" id="NF038341">
    <property type="entry name" value="ligase_FadD4"/>
    <property type="match status" value="1"/>
</dbReference>
<comment type="caution">
    <text evidence="5">The sequence shown here is derived from an EMBL/GenBank/DDBJ whole genome shotgun (WGS) entry which is preliminary data.</text>
</comment>
<dbReference type="Pfam" id="PF13193">
    <property type="entry name" value="AMP-binding_C"/>
    <property type="match status" value="1"/>
</dbReference>
<evidence type="ECO:0000313" key="6">
    <source>
        <dbReference type="Proteomes" id="UP000028870"/>
    </source>
</evidence>
<evidence type="ECO:0000256" key="2">
    <source>
        <dbReference type="ARBA" id="ARBA00022598"/>
    </source>
</evidence>
<dbReference type="InterPro" id="IPR045851">
    <property type="entry name" value="AMP-bd_C_sf"/>
</dbReference>
<comment type="similarity">
    <text evidence="1">Belongs to the ATP-dependent AMP-binding enzyme family.</text>
</comment>
<proteinExistence type="inferred from homology"/>
<dbReference type="STRING" id="258533.BN977_03313"/>
<evidence type="ECO:0000256" key="1">
    <source>
        <dbReference type="ARBA" id="ARBA00006432"/>
    </source>
</evidence>
<sequence>MQIRETALATPDKPAVVLYPAGTVVTFGQMEARANQLAHYFRSRGLREGDAVAILMENTEHMHTIMWAARRSGLYYVPLNTHLTAAEAAYIIDNSAAKAIVASAALRDTCAALAEHLPGGLPEILLTTADDLDGWARYPQAVQDLPETPIADEIEGDLLQYSSGTTGRPKGIKRALPHLPPSEVPGMMAMLVEYWMGPDAVYLSPAPLYHTAPSVWSLNALAGGLTVVVMEKFDPEGTLEAIAKHGVTHGQFVPVMFTRMLKLPASVRESYDISSLKRVMHAAAPCPVEIKKQMIDWWGPIVDEYYASSEAIGSTLISAEEWLAHPGSVGKPMVGAIHILDEDGNELPPGQPGEIYFEGGNDFEYLNDPDKTASSRNTHGWLTVGDIGYVDDDGYLYLTDRRHHMIISGGVNIYPQEAENMLVTHPKVMDAAVFGIPDDDMGQAVKGVVQTVDPADATEEFGQELLGWLRDKLAHYKCPRSISFEAQLPRTDTGKLYKQELINKYS</sequence>
<dbReference type="GO" id="GO:0006631">
    <property type="term" value="P:fatty acid metabolic process"/>
    <property type="evidence" value="ECO:0007669"/>
    <property type="project" value="TreeGrafter"/>
</dbReference>
<gene>
    <name evidence="5" type="ORF">BN977_03313</name>
</gene>
<dbReference type="EMBL" id="CCBB010000002">
    <property type="protein sequence ID" value="CDO08494.1"/>
    <property type="molecule type" value="Genomic_DNA"/>
</dbReference>
<accession>W9ARV0</accession>
<keyword evidence="2 5" id="KW-0436">Ligase</keyword>
<feature type="domain" description="AMP-binding enzyme C-terminal" evidence="4">
    <location>
        <begin position="417"/>
        <end position="495"/>
    </location>
</feature>
<evidence type="ECO:0000259" key="3">
    <source>
        <dbReference type="Pfam" id="PF00501"/>
    </source>
</evidence>
<dbReference type="Pfam" id="PF00501">
    <property type="entry name" value="AMP-binding"/>
    <property type="match status" value="1"/>
</dbReference>
<dbReference type="InterPro" id="IPR020845">
    <property type="entry name" value="AMP-binding_CS"/>
</dbReference>
<dbReference type="InterPro" id="IPR025110">
    <property type="entry name" value="AMP-bd_C"/>
</dbReference>
<dbReference type="PROSITE" id="PS00455">
    <property type="entry name" value="AMP_BINDING"/>
    <property type="match status" value="1"/>
</dbReference>